<dbReference type="Proteomes" id="UP000003781">
    <property type="component" value="Unassembled WGS sequence"/>
</dbReference>
<reference evidence="1 2" key="1">
    <citation type="submission" date="2007-03" db="EMBL/GenBank/DDBJ databases">
        <authorList>
            <person name="Stal L."/>
            <person name="Ferriera S."/>
            <person name="Johnson J."/>
            <person name="Kravitz S."/>
            <person name="Beeson K."/>
            <person name="Sutton G."/>
            <person name="Rogers Y.-H."/>
            <person name="Friedman R."/>
            <person name="Frazier M."/>
            <person name="Venter J.C."/>
        </authorList>
    </citation>
    <scope>NUCLEOTIDE SEQUENCE [LARGE SCALE GENOMIC DNA]</scope>
    <source>
        <strain evidence="1 2">CCY0110</strain>
    </source>
</reference>
<organism evidence="1 2">
    <name type="scientific">Crocosphaera chwakensis CCY0110</name>
    <dbReference type="NCBI Taxonomy" id="391612"/>
    <lineage>
        <taxon>Bacteria</taxon>
        <taxon>Bacillati</taxon>
        <taxon>Cyanobacteriota</taxon>
        <taxon>Cyanophyceae</taxon>
        <taxon>Oscillatoriophycideae</taxon>
        <taxon>Chroococcales</taxon>
        <taxon>Aphanothecaceae</taxon>
        <taxon>Crocosphaera</taxon>
        <taxon>Crocosphaera chwakensis</taxon>
    </lineage>
</organism>
<sequence length="34" mass="4157">MLWVHRLETVRSTKLHNTAHWDLLFAVNWIKLVQ</sequence>
<dbReference type="AlphaFoldDB" id="A3IJ29"/>
<gene>
    <name evidence="1" type="ORF">CY0110_18487</name>
</gene>
<evidence type="ECO:0000313" key="2">
    <source>
        <dbReference type="Proteomes" id="UP000003781"/>
    </source>
</evidence>
<comment type="caution">
    <text evidence="1">The sequence shown here is derived from an EMBL/GenBank/DDBJ whole genome shotgun (WGS) entry which is preliminary data.</text>
</comment>
<evidence type="ECO:0000313" key="1">
    <source>
        <dbReference type="EMBL" id="EAZ93811.1"/>
    </source>
</evidence>
<protein>
    <submittedName>
        <fullName evidence="1">Uncharacterized protein</fullName>
    </submittedName>
</protein>
<dbReference type="EMBL" id="AAXW01000002">
    <property type="protein sequence ID" value="EAZ93811.1"/>
    <property type="molecule type" value="Genomic_DNA"/>
</dbReference>
<keyword evidence="2" id="KW-1185">Reference proteome</keyword>
<accession>A3IJ29</accession>
<name>A3IJ29_9CHRO</name>
<proteinExistence type="predicted"/>